<organism evidence="9 10">
    <name type="scientific">Nonomuraea purpurea</name>
    <dbReference type="NCBI Taxonomy" id="1849276"/>
    <lineage>
        <taxon>Bacteria</taxon>
        <taxon>Bacillati</taxon>
        <taxon>Actinomycetota</taxon>
        <taxon>Actinomycetes</taxon>
        <taxon>Streptosporangiales</taxon>
        <taxon>Streptosporangiaceae</taxon>
        <taxon>Nonomuraea</taxon>
    </lineage>
</organism>
<keyword evidence="3" id="KW-1003">Cell membrane</keyword>
<comment type="subcellular location">
    <subcellularLocation>
        <location evidence="1">Cell membrane</location>
        <topology evidence="1">Multi-pass membrane protein</topology>
    </subcellularLocation>
</comment>
<feature type="transmembrane region" description="Helical" evidence="7">
    <location>
        <begin position="135"/>
        <end position="158"/>
    </location>
</feature>
<evidence type="ECO:0000256" key="5">
    <source>
        <dbReference type="ARBA" id="ARBA00022989"/>
    </source>
</evidence>
<keyword evidence="2" id="KW-0813">Transport</keyword>
<dbReference type="Pfam" id="PF07690">
    <property type="entry name" value="MFS_1"/>
    <property type="match status" value="1"/>
</dbReference>
<keyword evidence="5 7" id="KW-1133">Transmembrane helix</keyword>
<reference evidence="10" key="1">
    <citation type="journal article" date="2019" name="Int. J. Syst. Evol. Microbiol.">
        <title>The Global Catalogue of Microorganisms (GCM) 10K type strain sequencing project: providing services to taxonomists for standard genome sequencing and annotation.</title>
        <authorList>
            <consortium name="The Broad Institute Genomics Platform"/>
            <consortium name="The Broad Institute Genome Sequencing Center for Infectious Disease"/>
            <person name="Wu L."/>
            <person name="Ma J."/>
        </authorList>
    </citation>
    <scope>NUCLEOTIDE SEQUENCE [LARGE SCALE GENOMIC DNA]</scope>
    <source>
        <strain evidence="10">TBRC 1276</strain>
    </source>
</reference>
<dbReference type="InterPro" id="IPR036259">
    <property type="entry name" value="MFS_trans_sf"/>
</dbReference>
<evidence type="ECO:0000256" key="6">
    <source>
        <dbReference type="ARBA" id="ARBA00023136"/>
    </source>
</evidence>
<feature type="transmembrane region" description="Helical" evidence="7">
    <location>
        <begin position="354"/>
        <end position="377"/>
    </location>
</feature>
<dbReference type="Proteomes" id="UP001595851">
    <property type="component" value="Unassembled WGS sequence"/>
</dbReference>
<keyword evidence="10" id="KW-1185">Reference proteome</keyword>
<dbReference type="EMBL" id="JBHSBI010000033">
    <property type="protein sequence ID" value="MFC4014220.1"/>
    <property type="molecule type" value="Genomic_DNA"/>
</dbReference>
<evidence type="ECO:0000259" key="8">
    <source>
        <dbReference type="PROSITE" id="PS50850"/>
    </source>
</evidence>
<evidence type="ECO:0000256" key="3">
    <source>
        <dbReference type="ARBA" id="ARBA00022475"/>
    </source>
</evidence>
<protein>
    <submittedName>
        <fullName evidence="9">MFS transporter</fullName>
    </submittedName>
</protein>
<feature type="transmembrane region" description="Helical" evidence="7">
    <location>
        <begin position="462"/>
        <end position="480"/>
    </location>
</feature>
<dbReference type="Gene3D" id="1.20.1720.10">
    <property type="entry name" value="Multidrug resistance protein D"/>
    <property type="match status" value="1"/>
</dbReference>
<feature type="transmembrane region" description="Helical" evidence="7">
    <location>
        <begin position="330"/>
        <end position="348"/>
    </location>
</feature>
<dbReference type="SUPFAM" id="SSF103473">
    <property type="entry name" value="MFS general substrate transporter"/>
    <property type="match status" value="1"/>
</dbReference>
<dbReference type="PRINTS" id="PR01036">
    <property type="entry name" value="TCRTETB"/>
</dbReference>
<name>A0ABV8GMK1_9ACTN</name>
<feature type="transmembrane region" description="Helical" evidence="7">
    <location>
        <begin position="301"/>
        <end position="323"/>
    </location>
</feature>
<evidence type="ECO:0000256" key="2">
    <source>
        <dbReference type="ARBA" id="ARBA00022448"/>
    </source>
</evidence>
<evidence type="ECO:0000313" key="9">
    <source>
        <dbReference type="EMBL" id="MFC4014220.1"/>
    </source>
</evidence>
<dbReference type="RefSeq" id="WP_379534068.1">
    <property type="nucleotide sequence ID" value="NZ_JBHSBI010000033.1"/>
</dbReference>
<evidence type="ECO:0000313" key="10">
    <source>
        <dbReference type="Proteomes" id="UP001595851"/>
    </source>
</evidence>
<feature type="transmembrane region" description="Helical" evidence="7">
    <location>
        <begin position="226"/>
        <end position="243"/>
    </location>
</feature>
<gene>
    <name evidence="9" type="ORF">ACFOY2_43830</name>
</gene>
<feature type="transmembrane region" description="Helical" evidence="7">
    <location>
        <begin position="44"/>
        <end position="65"/>
    </location>
</feature>
<feature type="transmembrane region" description="Helical" evidence="7">
    <location>
        <begin position="101"/>
        <end position="123"/>
    </location>
</feature>
<dbReference type="PANTHER" id="PTHR42718">
    <property type="entry name" value="MAJOR FACILITATOR SUPERFAMILY MULTIDRUG TRANSPORTER MFSC"/>
    <property type="match status" value="1"/>
</dbReference>
<evidence type="ECO:0000256" key="1">
    <source>
        <dbReference type="ARBA" id="ARBA00004651"/>
    </source>
</evidence>
<proteinExistence type="predicted"/>
<dbReference type="InterPro" id="IPR020846">
    <property type="entry name" value="MFS_dom"/>
</dbReference>
<keyword evidence="6 7" id="KW-0472">Membrane</keyword>
<dbReference type="CDD" id="cd17321">
    <property type="entry name" value="MFS_MMR_MDR_like"/>
    <property type="match status" value="1"/>
</dbReference>
<feature type="domain" description="Major facilitator superfamily (MFS) profile" evidence="8">
    <location>
        <begin position="11"/>
        <end position="484"/>
    </location>
</feature>
<feature type="transmembrane region" description="Helical" evidence="7">
    <location>
        <begin position="199"/>
        <end position="220"/>
    </location>
</feature>
<feature type="transmembrane region" description="Helical" evidence="7">
    <location>
        <begin position="264"/>
        <end position="289"/>
    </location>
</feature>
<feature type="transmembrane region" description="Helical" evidence="7">
    <location>
        <begin position="77"/>
        <end position="95"/>
    </location>
</feature>
<feature type="transmembrane region" description="Helical" evidence="7">
    <location>
        <begin position="164"/>
        <end position="187"/>
    </location>
</feature>
<sequence length="491" mass="50687">MTELHPKRWTALVVLSASLLLVTMDMTILNVALPQISADLRPSAVELLWMIDVYSLVVAGLLVTVGALGDRWGRKRMLLCGFAVFGLASAVIVWADSSIDVIAVRALLGIGGAMIMPSTLSMIRNIFTDPRERATALGVWAAMAAVGSALGPIVGGLLLESFSWHTAFLVNVPVMVIAIAAGLFLLPESRNPTPGRWDALGTALSIVGMVALVFAIKHLATEGLDAWTAGSAALAAGTLTWFVRRCLRCPDPLLEIRLFGNGAFTAGTLAAFTTSIALAGMMLLMVQWAQLVQGYSPLQTGLAMLPMAVGAGVLSPAAPAIAARIGARPVLAGGLVIAALGFVVLWLAPTTFPWVATSLTLIGAGMGTLAIASAAIMSGTPAEKAGSSAAIEETSYEIGGTFGVAVLGSLAAVLYRAELPANATEAVRESLGGALALARESGATDLVAQATLAFTESLQATSLYGAILMLVAALAVWRLTPARLDLATAHH</sequence>
<dbReference type="PROSITE" id="PS50850">
    <property type="entry name" value="MFS"/>
    <property type="match status" value="1"/>
</dbReference>
<accession>A0ABV8GMK1</accession>
<evidence type="ECO:0000256" key="7">
    <source>
        <dbReference type="SAM" id="Phobius"/>
    </source>
</evidence>
<evidence type="ECO:0000256" key="4">
    <source>
        <dbReference type="ARBA" id="ARBA00022692"/>
    </source>
</evidence>
<comment type="caution">
    <text evidence="9">The sequence shown here is derived from an EMBL/GenBank/DDBJ whole genome shotgun (WGS) entry which is preliminary data.</text>
</comment>
<dbReference type="Gene3D" id="1.20.1250.20">
    <property type="entry name" value="MFS general substrate transporter like domains"/>
    <property type="match status" value="1"/>
</dbReference>
<dbReference type="PANTHER" id="PTHR42718:SF47">
    <property type="entry name" value="METHYL VIOLOGEN RESISTANCE PROTEIN SMVA"/>
    <property type="match status" value="1"/>
</dbReference>
<keyword evidence="4 7" id="KW-0812">Transmembrane</keyword>
<dbReference type="InterPro" id="IPR011701">
    <property type="entry name" value="MFS"/>
</dbReference>